<keyword evidence="2" id="KW-0255">Endonuclease</keyword>
<keyword evidence="2" id="KW-0378">Hydrolase</keyword>
<evidence type="ECO:0000313" key="2">
    <source>
        <dbReference type="EMBL" id="RHW38173.1"/>
    </source>
</evidence>
<proteinExistence type="predicted"/>
<sequence>MSNFFLENDNSLESNFRSVYLFGRNVATYKFAFAKTLLELGKSKKSFVSLEELSPIFAKYMLEHIGIGKRQITSSSSKFINALELYNERKITWEQLLQVTEKVGFTNVIDAFHNIPNGELDTTFYEKAVEGKKLGITLTDSIYILNESEQRENLFNEIEGRWNLVESAWTESNPKLEVRFDGQLEQFFFLKSISPNRYLHSHERVNLTSVRKPLNGYQKGKCFYCYRSISIESGQQNTCDVDHFIPLSVQYASYSDMDLNGVWNLVLTCQECNRGENNGKFARVPHESMLERLYKRNEYLIESNHPLKETIIMKTGKNSKLRAEFLKTIFSYASSIKGSGWLPERYFDNGF</sequence>
<dbReference type="RefSeq" id="WP_118921972.1">
    <property type="nucleotide sequence ID" value="NZ_QWEG01000009.1"/>
</dbReference>
<dbReference type="EMBL" id="QWEG01000009">
    <property type="protein sequence ID" value="RHW38173.1"/>
    <property type="molecule type" value="Genomic_DNA"/>
</dbReference>
<dbReference type="Proteomes" id="UP000284416">
    <property type="component" value="Unassembled WGS sequence"/>
</dbReference>
<dbReference type="InterPro" id="IPR003615">
    <property type="entry name" value="HNH_nuc"/>
</dbReference>
<dbReference type="GO" id="GO:0004519">
    <property type="term" value="F:endonuclease activity"/>
    <property type="evidence" value="ECO:0007669"/>
    <property type="project" value="UniProtKB-KW"/>
</dbReference>
<keyword evidence="3" id="KW-1185">Reference proteome</keyword>
<dbReference type="Pfam" id="PF13395">
    <property type="entry name" value="HNH_4"/>
    <property type="match status" value="1"/>
</dbReference>
<keyword evidence="2" id="KW-0540">Nuclease</keyword>
<dbReference type="CDD" id="cd00085">
    <property type="entry name" value="HNHc"/>
    <property type="match status" value="1"/>
</dbReference>
<comment type="caution">
    <text evidence="2">The sequence shown here is derived from an EMBL/GenBank/DDBJ whole genome shotgun (WGS) entry which is preliminary data.</text>
</comment>
<gene>
    <name evidence="2" type="ORF">D1B31_15500</name>
</gene>
<dbReference type="Gene3D" id="1.10.30.50">
    <property type="match status" value="1"/>
</dbReference>
<dbReference type="AlphaFoldDB" id="A0A417YS94"/>
<feature type="domain" description="HNH nuclease" evidence="1">
    <location>
        <begin position="222"/>
        <end position="275"/>
    </location>
</feature>
<reference evidence="2 3" key="1">
    <citation type="journal article" date="2017" name="Int. J. Syst. Evol. Microbiol.">
        <title>Bacillus notoginsengisoli sp. nov., a novel bacterium isolated from the rhizosphere of Panax notoginseng.</title>
        <authorList>
            <person name="Zhang M.Y."/>
            <person name="Cheng J."/>
            <person name="Cai Y."/>
            <person name="Zhang T.Y."/>
            <person name="Wu Y.Y."/>
            <person name="Manikprabhu D."/>
            <person name="Li W.J."/>
            <person name="Zhang Y.X."/>
        </authorList>
    </citation>
    <scope>NUCLEOTIDE SEQUENCE [LARGE SCALE GENOMIC DNA]</scope>
    <source>
        <strain evidence="2 3">JCM 30743</strain>
    </source>
</reference>
<organism evidence="2 3">
    <name type="scientific">Neobacillus notoginsengisoli</name>
    <dbReference type="NCBI Taxonomy" id="1578198"/>
    <lineage>
        <taxon>Bacteria</taxon>
        <taxon>Bacillati</taxon>
        <taxon>Bacillota</taxon>
        <taxon>Bacilli</taxon>
        <taxon>Bacillales</taxon>
        <taxon>Bacillaceae</taxon>
        <taxon>Neobacillus</taxon>
    </lineage>
</organism>
<protein>
    <submittedName>
        <fullName evidence="2">HNH endonuclease</fullName>
    </submittedName>
</protein>
<name>A0A417YS94_9BACI</name>
<accession>A0A417YS94</accession>
<dbReference type="OrthoDB" id="489287at2"/>
<evidence type="ECO:0000259" key="1">
    <source>
        <dbReference type="Pfam" id="PF13395"/>
    </source>
</evidence>
<evidence type="ECO:0000313" key="3">
    <source>
        <dbReference type="Proteomes" id="UP000284416"/>
    </source>
</evidence>